<comment type="caution">
    <text evidence="1">The sequence shown here is derived from an EMBL/GenBank/DDBJ whole genome shotgun (WGS) entry which is preliminary data.</text>
</comment>
<gene>
    <name evidence="1" type="ORF">DFP99_0574</name>
</gene>
<evidence type="ECO:0000313" key="1">
    <source>
        <dbReference type="EMBL" id="RDL12142.1"/>
    </source>
</evidence>
<dbReference type="EMBL" id="QRAS01000001">
    <property type="protein sequence ID" value="RDL12142.1"/>
    <property type="molecule type" value="Genomic_DNA"/>
</dbReference>
<dbReference type="GeneID" id="94546141"/>
<sequence>MGSNTVENVDYFFEHDFEMYVALANMKDLIRSPEISDMPRSGSTNNAQLDKLTNIAHASMIVEAVNAVVRSIPAKRGRNVLQWRLEGRTWLEIEMISGYSHGWIANKRKEAYEWFARLFDQSFPGLLEPFEINENV</sequence>
<proteinExistence type="predicted"/>
<dbReference type="AlphaFoldDB" id="A0A288QN41"/>
<dbReference type="KEGG" id="wso:WSWS_00945"/>
<name>A0A288QN41_9LACO</name>
<accession>A0A288QN41</accession>
<protein>
    <submittedName>
        <fullName evidence="1">Uncharacterized protein</fullName>
    </submittedName>
</protein>
<evidence type="ECO:0000313" key="2">
    <source>
        <dbReference type="Proteomes" id="UP000254912"/>
    </source>
</evidence>
<organism evidence="1 2">
    <name type="scientific">Weissella soli</name>
    <dbReference type="NCBI Taxonomy" id="155866"/>
    <lineage>
        <taxon>Bacteria</taxon>
        <taxon>Bacillati</taxon>
        <taxon>Bacillota</taxon>
        <taxon>Bacilli</taxon>
        <taxon>Lactobacillales</taxon>
        <taxon>Lactobacillaceae</taxon>
        <taxon>Weissella</taxon>
    </lineage>
</organism>
<dbReference type="RefSeq" id="WP_070230193.1">
    <property type="nucleotide sequence ID" value="NZ_BJYO01000002.1"/>
</dbReference>
<keyword evidence="2" id="KW-1185">Reference proteome</keyword>
<dbReference type="Proteomes" id="UP000254912">
    <property type="component" value="Unassembled WGS sequence"/>
</dbReference>
<reference evidence="1 2" key="1">
    <citation type="submission" date="2018-07" db="EMBL/GenBank/DDBJ databases">
        <title>Genomic Encyclopedia of Type Strains, Phase III (KMG-III): the genomes of soil and plant-associated and newly described type strains.</title>
        <authorList>
            <person name="Whitman W."/>
        </authorList>
    </citation>
    <scope>NUCLEOTIDE SEQUENCE [LARGE SCALE GENOMIC DNA]</scope>
    <source>
        <strain evidence="1 2">CECT 7031</strain>
    </source>
</reference>